<evidence type="ECO:0000259" key="1">
    <source>
        <dbReference type="Pfam" id="PF00535"/>
    </source>
</evidence>
<dbReference type="Proteomes" id="UP000829476">
    <property type="component" value="Chromosome"/>
</dbReference>
<protein>
    <submittedName>
        <fullName evidence="2">Glycosyltransferase</fullName>
    </submittedName>
</protein>
<gene>
    <name evidence="2" type="ORF">MQE36_10785</name>
</gene>
<name>A0ABY3YIY7_9FLAO</name>
<sequence length="285" mass="33106">MKLKEIPVSVYHTLRLKSLSVERLYSHNRDTIVPVIVSLTSIPSRLNKVHITIRSLLSQTKKPKKIILWLHEEIKNDIPRSLKILEGDFFEIRYSHLTCSHKKLIHTLKYFPEDIIVTCDDDFIYDKYWLELLYKEHLRLPNCIIANQTRYICHNEKNEPLSYKLWKYPKNTNHSQNPVLAIGAGGVLYPPNKLDKTVFDEELFLSLTPKADDLWFKGMSFLNGTQTIQSLNPPKPPTSIAGTQKISLKKQNIGKDLNRVQWEQLTSYFKIDINEERNSTSTGSS</sequence>
<proteinExistence type="predicted"/>
<feature type="domain" description="Glycosyltransferase 2-like" evidence="1">
    <location>
        <begin position="49"/>
        <end position="183"/>
    </location>
</feature>
<keyword evidence="3" id="KW-1185">Reference proteome</keyword>
<dbReference type="Pfam" id="PF00535">
    <property type="entry name" value="Glycos_transf_2"/>
    <property type="match status" value="1"/>
</dbReference>
<evidence type="ECO:0000313" key="2">
    <source>
        <dbReference type="EMBL" id="UNY97569.1"/>
    </source>
</evidence>
<dbReference type="InterPro" id="IPR001173">
    <property type="entry name" value="Glyco_trans_2-like"/>
</dbReference>
<dbReference type="SUPFAM" id="SSF53448">
    <property type="entry name" value="Nucleotide-diphospho-sugar transferases"/>
    <property type="match status" value="1"/>
</dbReference>
<dbReference type="CDD" id="cd00761">
    <property type="entry name" value="Glyco_tranf_GTA_type"/>
    <property type="match status" value="1"/>
</dbReference>
<evidence type="ECO:0000313" key="3">
    <source>
        <dbReference type="Proteomes" id="UP000829476"/>
    </source>
</evidence>
<dbReference type="EMBL" id="CP094326">
    <property type="protein sequence ID" value="UNY97569.1"/>
    <property type="molecule type" value="Genomic_DNA"/>
</dbReference>
<dbReference type="Gene3D" id="3.90.550.10">
    <property type="entry name" value="Spore Coat Polysaccharide Biosynthesis Protein SpsA, Chain A"/>
    <property type="match status" value="1"/>
</dbReference>
<accession>A0ABY3YIY7</accession>
<organism evidence="2 3">
    <name type="scientific">Zhouia spongiae</name>
    <dbReference type="NCBI Taxonomy" id="2202721"/>
    <lineage>
        <taxon>Bacteria</taxon>
        <taxon>Pseudomonadati</taxon>
        <taxon>Bacteroidota</taxon>
        <taxon>Flavobacteriia</taxon>
        <taxon>Flavobacteriales</taxon>
        <taxon>Flavobacteriaceae</taxon>
        <taxon>Zhouia</taxon>
    </lineage>
</organism>
<dbReference type="InterPro" id="IPR029044">
    <property type="entry name" value="Nucleotide-diphossugar_trans"/>
</dbReference>
<dbReference type="RefSeq" id="WP_242935981.1">
    <property type="nucleotide sequence ID" value="NZ_CP094326.1"/>
</dbReference>
<reference evidence="2 3" key="1">
    <citation type="journal article" date="2018" name="Int. J. Syst. Evol. Microbiol.">
        <title>Zhouia spongiae sp. nov., isolated from a marine sponge.</title>
        <authorList>
            <person name="Zhuang L."/>
            <person name="Lin B."/>
            <person name="Qin F."/>
            <person name="Luo L."/>
        </authorList>
    </citation>
    <scope>NUCLEOTIDE SEQUENCE [LARGE SCALE GENOMIC DNA]</scope>
    <source>
        <strain evidence="2 3">HN-Y44</strain>
    </source>
</reference>